<dbReference type="OrthoDB" id="329081at2759"/>
<keyword evidence="2" id="KW-0472">Membrane</keyword>
<accession>U6KPP6</accession>
<evidence type="ECO:0000313" key="4">
    <source>
        <dbReference type="EMBL" id="CDJ37408.1"/>
    </source>
</evidence>
<keyword evidence="2" id="KW-0812">Transmembrane</keyword>
<feature type="compositionally biased region" description="Low complexity" evidence="1">
    <location>
        <begin position="194"/>
        <end position="237"/>
    </location>
</feature>
<evidence type="ECO:0000256" key="1">
    <source>
        <dbReference type="SAM" id="MobiDB-lite"/>
    </source>
</evidence>
<feature type="region of interest" description="Disordered" evidence="1">
    <location>
        <begin position="180"/>
        <end position="272"/>
    </location>
</feature>
<feature type="signal peptide" evidence="3">
    <location>
        <begin position="1"/>
        <end position="33"/>
    </location>
</feature>
<dbReference type="AlphaFoldDB" id="U6KPP6"/>
<reference evidence="4" key="1">
    <citation type="submission" date="2013-10" db="EMBL/GenBank/DDBJ databases">
        <title>Genomic analysis of the causative agents of coccidiosis in chickens.</title>
        <authorList>
            <person name="Reid A.J."/>
            <person name="Blake D."/>
            <person name="Billington K."/>
            <person name="Browne H."/>
            <person name="Dunn M."/>
            <person name="Hung S."/>
            <person name="Kawahara F."/>
            <person name="Miranda-Saavedra D."/>
            <person name="Mourier T."/>
            <person name="Nagra H."/>
            <person name="Otto T.D."/>
            <person name="Rawlings N."/>
            <person name="Sanchez A."/>
            <person name="Sanders M."/>
            <person name="Subramaniam C."/>
            <person name="Tay Y."/>
            <person name="Dear P."/>
            <person name="Doerig C."/>
            <person name="Gruber A."/>
            <person name="Parkinson J."/>
            <person name="Shirley M."/>
            <person name="Wan K.L."/>
            <person name="Berriman M."/>
            <person name="Tomley F."/>
            <person name="Pain A."/>
        </authorList>
    </citation>
    <scope>NUCLEOTIDE SEQUENCE [LARGE SCALE GENOMIC DNA]</scope>
    <source>
        <strain evidence="4">Houghton</strain>
    </source>
</reference>
<keyword evidence="3" id="KW-0732">Signal</keyword>
<evidence type="ECO:0000313" key="5">
    <source>
        <dbReference type="Proteomes" id="UP000030747"/>
    </source>
</evidence>
<keyword evidence="5" id="KW-1185">Reference proteome</keyword>
<feature type="transmembrane region" description="Helical" evidence="2">
    <location>
        <begin position="369"/>
        <end position="393"/>
    </location>
</feature>
<feature type="compositionally biased region" description="Low complexity" evidence="1">
    <location>
        <begin position="244"/>
        <end position="260"/>
    </location>
</feature>
<reference evidence="4" key="2">
    <citation type="submission" date="2013-10" db="EMBL/GenBank/DDBJ databases">
        <authorList>
            <person name="Aslett M."/>
        </authorList>
    </citation>
    <scope>NUCLEOTIDE SEQUENCE [LARGE SCALE GENOMIC DNA]</scope>
    <source>
        <strain evidence="4">Houghton</strain>
    </source>
</reference>
<dbReference type="RefSeq" id="XP_013228246.1">
    <property type="nucleotide sequence ID" value="XM_013372792.1"/>
</dbReference>
<evidence type="ECO:0000256" key="3">
    <source>
        <dbReference type="SAM" id="SignalP"/>
    </source>
</evidence>
<dbReference type="EMBL" id="HG673759">
    <property type="protein sequence ID" value="CDJ37408.1"/>
    <property type="molecule type" value="Genomic_DNA"/>
</dbReference>
<feature type="chain" id="PRO_5004673164" evidence="3">
    <location>
        <begin position="34"/>
        <end position="394"/>
    </location>
</feature>
<organism evidence="4 5">
    <name type="scientific">Eimeria tenella</name>
    <name type="common">Coccidian parasite</name>
    <dbReference type="NCBI Taxonomy" id="5802"/>
    <lineage>
        <taxon>Eukaryota</taxon>
        <taxon>Sar</taxon>
        <taxon>Alveolata</taxon>
        <taxon>Apicomplexa</taxon>
        <taxon>Conoidasida</taxon>
        <taxon>Coccidia</taxon>
        <taxon>Eucoccidiorida</taxon>
        <taxon>Eimeriorina</taxon>
        <taxon>Eimeriidae</taxon>
        <taxon>Eimeria</taxon>
    </lineage>
</organism>
<proteinExistence type="predicted"/>
<name>U6KPP6_EIMTE</name>
<keyword evidence="2" id="KW-1133">Transmembrane helix</keyword>
<evidence type="ECO:0000256" key="2">
    <source>
        <dbReference type="SAM" id="Phobius"/>
    </source>
</evidence>
<dbReference type="VEuPathDB" id="ToxoDB:ETH_00027265"/>
<protein>
    <submittedName>
        <fullName evidence="4">Uncharacterized protein</fullName>
    </submittedName>
</protein>
<gene>
    <name evidence="4" type="ORF">ETH_00027265</name>
</gene>
<dbReference type="GeneID" id="25254546"/>
<dbReference type="VEuPathDB" id="ToxoDB:ETH2_0826200"/>
<dbReference type="Proteomes" id="UP000030747">
    <property type="component" value="Unassembled WGS sequence"/>
</dbReference>
<dbReference type="OMA" id="NDYPWAC"/>
<sequence length="394" mass="41212">MASAASRGLLLLQQPLFPFLVFCFCLMSSPSFSYHRSGVHVGLPLSAAPQGASQGPLGAPPAALLDLHGAAQEDVDTPQEPEKPHVTSKPHLFSVEELLQTVAKDHWQPLEVLLARGASRGSLAKVVLQQQQQLHFAEATKVAKNAIEVCEADQQAEACSLARQQAKEASVALAPPIVGKFTKKKESDEAAEQPPDSSAEARSSSSSSSSSSTTLAPSPSSSDLSSDGSSNTSSSDGSGDRSNESSSSAGGSDEPSSSSGRKSRSSSSREELEASLLQLQGVIGSIWDTLFGGSSTANAENFEGGNQGSYFNFMYPSDNDYPWACVCDETQYAQWANNEVSYVSCRNQVDLSSQNVVAMCNPLNHKMNAAAAATPAAAAVAAVAFAAVAVSLFW</sequence>